<evidence type="ECO:0000313" key="2">
    <source>
        <dbReference type="Proteomes" id="UP000308600"/>
    </source>
</evidence>
<proteinExistence type="predicted"/>
<name>A0ACD3B0H1_9AGAR</name>
<protein>
    <submittedName>
        <fullName evidence="1">Uncharacterized protein</fullName>
    </submittedName>
</protein>
<accession>A0ACD3B0H1</accession>
<gene>
    <name evidence="1" type="ORF">BDN72DRAFT_838203</name>
</gene>
<organism evidence="1 2">
    <name type="scientific">Pluteus cervinus</name>
    <dbReference type="NCBI Taxonomy" id="181527"/>
    <lineage>
        <taxon>Eukaryota</taxon>
        <taxon>Fungi</taxon>
        <taxon>Dikarya</taxon>
        <taxon>Basidiomycota</taxon>
        <taxon>Agaricomycotina</taxon>
        <taxon>Agaricomycetes</taxon>
        <taxon>Agaricomycetidae</taxon>
        <taxon>Agaricales</taxon>
        <taxon>Pluteineae</taxon>
        <taxon>Pluteaceae</taxon>
        <taxon>Pluteus</taxon>
    </lineage>
</organism>
<dbReference type="EMBL" id="ML208303">
    <property type="protein sequence ID" value="TFK71097.1"/>
    <property type="molecule type" value="Genomic_DNA"/>
</dbReference>
<sequence length="401" mass="44876">MGSYVDGHTTIFFTAEVAISSAPPPSTTSSPFGPLTLPSSSPPSDIPYTDGPGLFLIAQMSLIPIFTFLTLFQLVFSLFLYRRLNLHRSSIHQSIPNSLLFTCSFGFVSKLLTTLPMWMQGSNEFRGKVCGLVGEGLAWFWKVGEVLLVYYFLKEFTGRVVDRQRSSWSSGSTLRNDSLSEPTKRRRTGFQKTFRIYGSIWILVSLVTLGVRFPWFDVTTGVMNTPYGGFPRSISPTIFLRVMLYLNVLASVMVSGYLTFKTKGVWFGEGRYPSGSRMNVPKPLLFLAPLLLLRYVYEVLQLIVLSFLWEPEGTLPIGRGDEWVTASIIVLGSLDFLIVSLAISVARRMVLDRTNANGRGDIGVGIDGSDFTMKPVRLHSRDDRTSTKWGKSERDMVPYTI</sequence>
<dbReference type="Proteomes" id="UP000308600">
    <property type="component" value="Unassembled WGS sequence"/>
</dbReference>
<evidence type="ECO:0000313" key="1">
    <source>
        <dbReference type="EMBL" id="TFK71097.1"/>
    </source>
</evidence>
<reference evidence="1 2" key="1">
    <citation type="journal article" date="2019" name="Nat. Ecol. Evol.">
        <title>Megaphylogeny resolves global patterns of mushroom evolution.</title>
        <authorList>
            <person name="Varga T."/>
            <person name="Krizsan K."/>
            <person name="Foldi C."/>
            <person name="Dima B."/>
            <person name="Sanchez-Garcia M."/>
            <person name="Sanchez-Ramirez S."/>
            <person name="Szollosi G.J."/>
            <person name="Szarkandi J.G."/>
            <person name="Papp V."/>
            <person name="Albert L."/>
            <person name="Andreopoulos W."/>
            <person name="Angelini C."/>
            <person name="Antonin V."/>
            <person name="Barry K.W."/>
            <person name="Bougher N.L."/>
            <person name="Buchanan P."/>
            <person name="Buyck B."/>
            <person name="Bense V."/>
            <person name="Catcheside P."/>
            <person name="Chovatia M."/>
            <person name="Cooper J."/>
            <person name="Damon W."/>
            <person name="Desjardin D."/>
            <person name="Finy P."/>
            <person name="Geml J."/>
            <person name="Haridas S."/>
            <person name="Hughes K."/>
            <person name="Justo A."/>
            <person name="Karasinski D."/>
            <person name="Kautmanova I."/>
            <person name="Kiss B."/>
            <person name="Kocsube S."/>
            <person name="Kotiranta H."/>
            <person name="LaButti K.M."/>
            <person name="Lechner B.E."/>
            <person name="Liimatainen K."/>
            <person name="Lipzen A."/>
            <person name="Lukacs Z."/>
            <person name="Mihaltcheva S."/>
            <person name="Morgado L.N."/>
            <person name="Niskanen T."/>
            <person name="Noordeloos M.E."/>
            <person name="Ohm R.A."/>
            <person name="Ortiz-Santana B."/>
            <person name="Ovrebo C."/>
            <person name="Racz N."/>
            <person name="Riley R."/>
            <person name="Savchenko A."/>
            <person name="Shiryaev A."/>
            <person name="Soop K."/>
            <person name="Spirin V."/>
            <person name="Szebenyi C."/>
            <person name="Tomsovsky M."/>
            <person name="Tulloss R.E."/>
            <person name="Uehling J."/>
            <person name="Grigoriev I.V."/>
            <person name="Vagvolgyi C."/>
            <person name="Papp T."/>
            <person name="Martin F.M."/>
            <person name="Miettinen O."/>
            <person name="Hibbett D.S."/>
            <person name="Nagy L.G."/>
        </authorList>
    </citation>
    <scope>NUCLEOTIDE SEQUENCE [LARGE SCALE GENOMIC DNA]</scope>
    <source>
        <strain evidence="1 2">NL-1719</strain>
    </source>
</reference>
<keyword evidence="2" id="KW-1185">Reference proteome</keyword>